<name>A0A1H2VHX4_9BACL</name>
<evidence type="ECO:0000256" key="3">
    <source>
        <dbReference type="ARBA" id="ARBA00023125"/>
    </source>
</evidence>
<dbReference type="EMBL" id="BSRA01000003">
    <property type="protein sequence ID" value="GLV12906.1"/>
    <property type="molecule type" value="Genomic_DNA"/>
</dbReference>
<dbReference type="STRING" id="89784.SAMN04489725_11117"/>
<dbReference type="InterPro" id="IPR013249">
    <property type="entry name" value="RNA_pol_sigma70_r4_t2"/>
</dbReference>
<dbReference type="Pfam" id="PF04542">
    <property type="entry name" value="Sigma70_r2"/>
    <property type="match status" value="1"/>
</dbReference>
<evidence type="ECO:0000256" key="1">
    <source>
        <dbReference type="ARBA" id="ARBA00023015"/>
    </source>
</evidence>
<dbReference type="NCBIfam" id="TIGR02859">
    <property type="entry name" value="spore_sigH"/>
    <property type="match status" value="1"/>
</dbReference>
<dbReference type="NCBIfam" id="NF006147">
    <property type="entry name" value="PRK08295.1-4"/>
    <property type="match status" value="1"/>
</dbReference>
<dbReference type="Pfam" id="PF08281">
    <property type="entry name" value="Sigma70_r4_2"/>
    <property type="match status" value="1"/>
</dbReference>
<dbReference type="InterPro" id="IPR013325">
    <property type="entry name" value="RNA_pol_sigma_r2"/>
</dbReference>
<organism evidence="8 9">
    <name type="scientific">Alicyclobacillus hesperidum</name>
    <dbReference type="NCBI Taxonomy" id="89784"/>
    <lineage>
        <taxon>Bacteria</taxon>
        <taxon>Bacillati</taxon>
        <taxon>Bacillota</taxon>
        <taxon>Bacilli</taxon>
        <taxon>Bacillales</taxon>
        <taxon>Alicyclobacillaceae</taxon>
        <taxon>Alicyclobacillus</taxon>
    </lineage>
</organism>
<dbReference type="InterPro" id="IPR013324">
    <property type="entry name" value="RNA_pol_sigma_r3/r4-like"/>
</dbReference>
<evidence type="ECO:0000313" key="7">
    <source>
        <dbReference type="EMBL" id="GLV12906.1"/>
    </source>
</evidence>
<keyword evidence="3" id="KW-0238">DNA-binding</keyword>
<dbReference type="InterPro" id="IPR036388">
    <property type="entry name" value="WH-like_DNA-bd_sf"/>
</dbReference>
<keyword evidence="4" id="KW-0804">Transcription</keyword>
<dbReference type="RefSeq" id="WP_006445758.1">
    <property type="nucleotide sequence ID" value="NZ_BSRA01000003.1"/>
</dbReference>
<dbReference type="AlphaFoldDB" id="A0A1H2VHX4"/>
<dbReference type="InterPro" id="IPR014284">
    <property type="entry name" value="RNA_pol_sigma-70_dom"/>
</dbReference>
<evidence type="ECO:0000313" key="8">
    <source>
        <dbReference type="EMBL" id="SDW67913.1"/>
    </source>
</evidence>
<dbReference type="InterPro" id="IPR016371">
    <property type="entry name" value="RNA_pol_sigma-H_factor"/>
</dbReference>
<dbReference type="InterPro" id="IPR014218">
    <property type="entry name" value="RNA_pol_sigma-H"/>
</dbReference>
<keyword evidence="1" id="KW-0805">Transcription regulation</keyword>
<dbReference type="PANTHER" id="PTHR30385">
    <property type="entry name" value="SIGMA FACTOR F FLAGELLAR"/>
    <property type="match status" value="1"/>
</dbReference>
<dbReference type="GO" id="GO:0006352">
    <property type="term" value="P:DNA-templated transcription initiation"/>
    <property type="evidence" value="ECO:0007669"/>
    <property type="project" value="InterPro"/>
</dbReference>
<evidence type="ECO:0000256" key="2">
    <source>
        <dbReference type="ARBA" id="ARBA00023082"/>
    </source>
</evidence>
<reference evidence="8" key="2">
    <citation type="submission" date="2016-10" db="EMBL/GenBank/DDBJ databases">
        <authorList>
            <person name="de Groot N.N."/>
        </authorList>
    </citation>
    <scope>NUCLEOTIDE SEQUENCE [LARGE SCALE GENOMIC DNA]</scope>
    <source>
        <strain evidence="8">DSM 12489</strain>
    </source>
</reference>
<dbReference type="SUPFAM" id="SSF88659">
    <property type="entry name" value="Sigma3 and sigma4 domains of RNA polymerase sigma factors"/>
    <property type="match status" value="1"/>
</dbReference>
<dbReference type="GO" id="GO:0003677">
    <property type="term" value="F:DNA binding"/>
    <property type="evidence" value="ECO:0007669"/>
    <property type="project" value="UniProtKB-KW"/>
</dbReference>
<evidence type="ECO:0000259" key="6">
    <source>
        <dbReference type="PROSITE" id="PS00715"/>
    </source>
</evidence>
<feature type="domain" description="HTH luxR-type" evidence="5">
    <location>
        <begin position="179"/>
        <end position="206"/>
    </location>
</feature>
<dbReference type="Gene3D" id="1.10.1740.10">
    <property type="match status" value="1"/>
</dbReference>
<dbReference type="SUPFAM" id="SSF88946">
    <property type="entry name" value="Sigma2 domain of RNA polymerase sigma factors"/>
    <property type="match status" value="1"/>
</dbReference>
<dbReference type="Proteomes" id="UP000182589">
    <property type="component" value="Unassembled WGS sequence"/>
</dbReference>
<dbReference type="InterPro" id="IPR000792">
    <property type="entry name" value="Tscrpt_reg_LuxR_C"/>
</dbReference>
<dbReference type="EMBL" id="FNOJ01000011">
    <property type="protein sequence ID" value="SDW67913.1"/>
    <property type="molecule type" value="Genomic_DNA"/>
</dbReference>
<keyword evidence="2" id="KW-0731">Sigma factor</keyword>
<reference evidence="7" key="3">
    <citation type="submission" date="2023-02" db="EMBL/GenBank/DDBJ databases">
        <title>Proposal of a novel subspecies: Alicyclobacillus hesperidum subspecies aegle.</title>
        <authorList>
            <person name="Goto K."/>
            <person name="Fujii T."/>
            <person name="Yasui K."/>
            <person name="Mochida K."/>
            <person name="Kato-Tanaka Y."/>
            <person name="Morohoshi S."/>
            <person name="An S.Y."/>
            <person name="Kasai H."/>
            <person name="Yokota A."/>
        </authorList>
    </citation>
    <scope>NUCLEOTIDE SEQUENCE</scope>
    <source>
        <strain evidence="7">DSM 12766</strain>
    </source>
</reference>
<dbReference type="Gene3D" id="1.10.10.10">
    <property type="entry name" value="Winged helix-like DNA-binding domain superfamily/Winged helix DNA-binding domain"/>
    <property type="match status" value="1"/>
</dbReference>
<keyword evidence="9" id="KW-1185">Reference proteome</keyword>
<dbReference type="Proteomes" id="UP001157137">
    <property type="component" value="Unassembled WGS sequence"/>
</dbReference>
<dbReference type="NCBIfam" id="NF006148">
    <property type="entry name" value="PRK08295.1-5"/>
    <property type="match status" value="1"/>
</dbReference>
<dbReference type="NCBIfam" id="TIGR02937">
    <property type="entry name" value="sigma70-ECF"/>
    <property type="match status" value="1"/>
</dbReference>
<accession>A0A1H2VHX4</accession>
<dbReference type="InterPro" id="IPR000943">
    <property type="entry name" value="RNA_pol_sigma70"/>
</dbReference>
<sequence length="218" mass="25252">MSTQPTQLDADVTLYEEQTDEELVEAVRQGDTDALEYLIQKYKNFVRAKARSYFLIGADREDIVQEGMIGLYKSIRDFRGDKLSSFKAFAELCITRQIITAIKTATRQKHIPLNSYVSLDKPIYDEDSDRTLLDVICTVRVADPEELIINQEEFDDIEDKMSELLSDLERKVLMLYLDGRSYQEIAVDLARHVKSIDNALQRVKRKLEKYLTVRNVIC</sequence>
<proteinExistence type="predicted"/>
<feature type="domain" description="RNA polymerase sigma-70" evidence="6">
    <location>
        <begin position="62"/>
        <end position="75"/>
    </location>
</feature>
<dbReference type="NCBIfam" id="NF006145">
    <property type="entry name" value="PRK08295.1-2"/>
    <property type="match status" value="1"/>
</dbReference>
<dbReference type="PIRSF" id="PIRSF002939">
    <property type="entry name" value="RNA_polymerase_sigma-H_factor"/>
    <property type="match status" value="1"/>
</dbReference>
<evidence type="ECO:0000259" key="5">
    <source>
        <dbReference type="PROSITE" id="PS00622"/>
    </source>
</evidence>
<dbReference type="PROSITE" id="PS00622">
    <property type="entry name" value="HTH_LUXR_1"/>
    <property type="match status" value="1"/>
</dbReference>
<gene>
    <name evidence="7" type="ORF">Heshes_05900</name>
    <name evidence="8" type="ORF">SAMN04489725_11117</name>
</gene>
<evidence type="ECO:0000313" key="9">
    <source>
        <dbReference type="Proteomes" id="UP000182589"/>
    </source>
</evidence>
<dbReference type="PROSITE" id="PS00715">
    <property type="entry name" value="SIGMA70_1"/>
    <property type="match status" value="1"/>
</dbReference>
<reference evidence="9" key="1">
    <citation type="submission" date="2016-10" db="EMBL/GenBank/DDBJ databases">
        <authorList>
            <person name="Varghese N."/>
        </authorList>
    </citation>
    <scope>NUCLEOTIDE SEQUENCE [LARGE SCALE GENOMIC DNA]</scope>
    <source>
        <strain evidence="9">DSM 12489</strain>
    </source>
</reference>
<dbReference type="PANTHER" id="PTHR30385:SF1">
    <property type="entry name" value="RNA POLYMERASE SIGMA-H FACTOR"/>
    <property type="match status" value="1"/>
</dbReference>
<dbReference type="GO" id="GO:0016987">
    <property type="term" value="F:sigma factor activity"/>
    <property type="evidence" value="ECO:0007669"/>
    <property type="project" value="UniProtKB-KW"/>
</dbReference>
<protein>
    <submittedName>
        <fullName evidence="7">RNA polymerase sporulation sigma factor SigH</fullName>
    </submittedName>
    <submittedName>
        <fullName evidence="8">RNA polymerase, sigma 30 subunit, SigH</fullName>
    </submittedName>
</protein>
<evidence type="ECO:0000256" key="4">
    <source>
        <dbReference type="ARBA" id="ARBA00023163"/>
    </source>
</evidence>
<dbReference type="InterPro" id="IPR007627">
    <property type="entry name" value="RNA_pol_sigma70_r2"/>
</dbReference>